<organism evidence="11 12">
    <name type="scientific">Tritrichomonas musculus</name>
    <dbReference type="NCBI Taxonomy" id="1915356"/>
    <lineage>
        <taxon>Eukaryota</taxon>
        <taxon>Metamonada</taxon>
        <taxon>Parabasalia</taxon>
        <taxon>Tritrichomonadida</taxon>
        <taxon>Tritrichomonadidae</taxon>
        <taxon>Tritrichomonas</taxon>
    </lineage>
</organism>
<feature type="compositionally biased region" description="Low complexity" evidence="9">
    <location>
        <begin position="914"/>
        <end position="957"/>
    </location>
</feature>
<keyword evidence="5" id="KW-0732">Signal</keyword>
<feature type="region of interest" description="Disordered" evidence="9">
    <location>
        <begin position="583"/>
        <end position="637"/>
    </location>
</feature>
<keyword evidence="6 10" id="KW-0472">Membrane</keyword>
<evidence type="ECO:0008006" key="13">
    <source>
        <dbReference type="Google" id="ProtNLM"/>
    </source>
</evidence>
<dbReference type="PANTHER" id="PTHR11319:SF35">
    <property type="entry name" value="OUTER MEMBRANE PROTEIN PMPC-RELATED"/>
    <property type="match status" value="1"/>
</dbReference>
<evidence type="ECO:0000256" key="7">
    <source>
        <dbReference type="ARBA" id="ARBA00023237"/>
    </source>
</evidence>
<dbReference type="EMBL" id="JAPFFF010000015">
    <property type="protein sequence ID" value="KAK8867162.1"/>
    <property type="molecule type" value="Genomic_DNA"/>
</dbReference>
<evidence type="ECO:0000256" key="10">
    <source>
        <dbReference type="SAM" id="Phobius"/>
    </source>
</evidence>
<keyword evidence="12" id="KW-1185">Reference proteome</keyword>
<evidence type="ECO:0000256" key="6">
    <source>
        <dbReference type="ARBA" id="ARBA00023136"/>
    </source>
</evidence>
<evidence type="ECO:0000313" key="11">
    <source>
        <dbReference type="EMBL" id="KAK8867162.1"/>
    </source>
</evidence>
<comment type="caution">
    <text evidence="11">The sequence shown here is derived from an EMBL/GenBank/DDBJ whole genome shotgun (WGS) entry which is preliminary data.</text>
</comment>
<keyword evidence="4" id="KW-0964">Secreted</keyword>
<evidence type="ECO:0000256" key="3">
    <source>
        <dbReference type="ARBA" id="ARBA00004613"/>
    </source>
</evidence>
<feature type="region of interest" description="Disordered" evidence="9">
    <location>
        <begin position="1881"/>
        <end position="1923"/>
    </location>
</feature>
<evidence type="ECO:0000256" key="1">
    <source>
        <dbReference type="ARBA" id="ARBA00004196"/>
    </source>
</evidence>
<dbReference type="Proteomes" id="UP001470230">
    <property type="component" value="Unassembled WGS sequence"/>
</dbReference>
<feature type="coiled-coil region" evidence="8">
    <location>
        <begin position="2399"/>
        <end position="2426"/>
    </location>
</feature>
<keyword evidence="8" id="KW-0175">Coiled coil</keyword>
<evidence type="ECO:0000256" key="4">
    <source>
        <dbReference type="ARBA" id="ARBA00022525"/>
    </source>
</evidence>
<keyword evidence="10" id="KW-1133">Transmembrane helix</keyword>
<reference evidence="11 12" key="1">
    <citation type="submission" date="2024-04" db="EMBL/GenBank/DDBJ databases">
        <title>Tritrichomonas musculus Genome.</title>
        <authorList>
            <person name="Alves-Ferreira E."/>
            <person name="Grigg M."/>
            <person name="Lorenzi H."/>
            <person name="Galac M."/>
        </authorList>
    </citation>
    <scope>NUCLEOTIDE SEQUENCE [LARGE SCALE GENOMIC DNA]</scope>
    <source>
        <strain evidence="11 12">EAF2021</strain>
    </source>
</reference>
<protein>
    <recommendedName>
        <fullName evidence="13">Polymorphic outer membrane protein</fullName>
    </recommendedName>
</protein>
<feature type="compositionally biased region" description="Pro residues" evidence="9">
    <location>
        <begin position="1894"/>
        <end position="1911"/>
    </location>
</feature>
<dbReference type="SMART" id="SM00710">
    <property type="entry name" value="PbH1"/>
    <property type="match status" value="15"/>
</dbReference>
<sequence length="2652" mass="289562">MILILFQILKLVASHSENELRKSILDTNGSCKEKPFTDLVDIISGSIPPNPSVNAFYACDQTMNRIDAPTSVIYFYSCKFSNLGERSNSGGAIFLTTKGGYPNKKFKSIEIYNCLFENCNANIGGAIYFATQQNSRGLNIVNSTFNNNKAISNGGAIYFSAINGTFENCKFSNNAAPNGADIYFNHNSTSICNELLKVQKNKFIHDQSESTSIGSIVFLSWTRNKFNFNNNEIIIQNVNDLYLFDIDNSRAGSLDDTTLLLDSNCISSLELITKSEALTNVINKEKFSVDCLSDDPKDDQTSCPSYTPSDNLIILTDNQEYESDGNKIVYGCNINLKKINADKCLLLVYNCKFLSLSKSTEDDGGAIYIVTYSSTHETSPTPDGDYEIIGCTFDQCGNDNIVSGGAIYYASKQHDRNIKIANCSFNSNSALQGGAIHIDASIGNIENCIFKDNLAIDGSDINIVYPQIESENSDGFIKIQYCSFYFTLSENAEIIDSFVKIYWGNNAKFDFNNNIITASCSTSIGFLGFENKDSFPNPTSETMLFDSICNSSEFKFSTNEQINNIITENAFSNSCNPTTPTNAPINPTTPTNAPVNPTTPTNAPVNPTTPTNAPVNPTTPTNAPVNPTTPTNAPVNPPVDPAECPAKPSGTVDDLSNNPSTYQPSSILYGCSLNIKSRIDSNLHCVSLYSCTFKDLQDSSTEGGGAIYIFTKGKNPSNNIFNYIDHCKFTNCRSTQGGALSISTAQPTRLFNITSCTFESNEATTNGGGAICFKGVYSIIEGCKFINNKANEKGNDIYFKCGETSSNDKQSFTIQNNKFEINVDRSSSIIYLDWIKTSDFAFYSNKVTINNNNNELYFFEFNGLISDVSENTMNISSNCITSLTYVCKTEDLMKDKFTSGFSTDCSNLPTEPINPTTPTNAPINPTTPTNAPINPTTPTNAPVNPTTPTNAPVNPTTPTNPPVNPPVDPAECPAKPSGTVDDLSNNPSTYQPSSILYGCSLNIKSRIDSNLHCVSLYSCTFKDLQDSSTEGGGAIYIFTKGKNPSNNIFNYIDHCKFTNCRSTQGGALSISTAQPTRLFNITSCTFESNEATTNGGGAICFKGVYSIIEGCKFINNKANEKGNDIYFKCGETSSNDKQSFTIQNNKFEINVDRSSSIIYLDWIKTSDFAFYSNKVTINNNNNELYFFEFNGLISDVSENTMNISSNCITSLTYVCKTEDLMKDKFTSGFSTDCSNLPTEPINPTTPTNAPINPTTPTNAPINPTTPTNAPVNPTTPTNAPVNPTTPTNPPVNPPVDPAECPAKPSGTVDDLSNNPSTYQPSSILYGCSLNIKSRIDSNLHCVSLYSCTFKDLQDSSTEGGGAIYIFTKGKNPSNNIFNYIDHCKFTNCRSTQGGALSISTAQPTRLFNITSCTFESNEATTNGGGAICFKGVYSIIEGCKFINNKANEKGNDIYFKCGETSSNDKQSFTIQNNKFEINVDRSSSIIYLDWIKASDFAFYSNEVTINNNNNNELYFFEFNGLISDVSENTMNISSNCITSLTYVCKTEDLMKDKFTSGFSTDCSNLPTEPINPTTPTNAPINPTTPTNAPINPTTPTNPPVNPPVDPAECPAKPSGTVDDLSNNPSTYQPSSILYGCSLNIKSRIDSNLHCVSLYSCTFKDLQDSSTEGGGAIYIFTKGKNPSNNIFNYIDHCKFTNCRSTQGGALSISTAQPTRLFNITSCTFESNEATTNGGGAICFKGVYSIIEGCKFINNKANEKGNDIYFKCGEKSSNDKRGFTIQNNKFEINVDRSSSIIYLDWIKASDFAFYSNEVTINNNNNNELYFFEFNGLISDVSENTMNISSNCITSLTYVCKTEDLMKDKFTSGFSTDCSNLPTEPINPTTPTNAPINPTTPTNPPVNPTTPTNPPVNPTTPTNAPVDPSGCPSKPSGIIDDLSTNPSSYQTNSILYGCNLEINTRINGYGHSLNIYLCTFNEVKSSSEEKGGSIYIFTSGKKGPSKSNISIEYCTFTSCESPYGGAIALETAQISRFFNINHCKFISNKASKEGGAIYFCAVFCTISECEFINNEASEQGSTIYFECKEGSTSSPNPFIIKNNKFEINSQITTPIIHLNWTEKSDFIFNSNEIRISSSNTLYLFTSNGNLTKGSMSYSSNCISPSIDFICDSTNKELHDKLLTGFSGPCEPIIPTDPTTETTSAIDETSVATSISQKTTEPTNAVETTEPEIPTKVPSATPIVDDLIVDDSLDFEGDSIEFTKDGYSVNNIDHSISNKNSDIFLIHPQGDYSLIKINTTSEKPVKTSFVSPKVKDSTAVILKPSDGSDNFGSGEVGVHANSNLKNIVLQKENVPLNIYNNENSKVSISLDSSLKSTSLSLKDLIVNDGAIQMQIPSETKTIEFNSINAYKTDRVEATRNNEQVEIKVNDVKLNKGSQLTITKFNVTNVIKTSSQSKLIVESMVAFDDNSRMELMESSLIDFGSSLIEGIVKEIKLLEPEPESKLQDGEKMISLMCGINFNCSLWKEKFVGNSEYLSAKCIKNNFDDQVCLAASNSANGLDKNVNDKKPLSGGAIAGIVIAVFVVAAAAVIIVLFVFRKKADNNNIDHQSQEIQQEVGNESIEIIQNQKEVADVFIQEDVFGADTMHHSDDPFVKEFEEN</sequence>
<comment type="subcellular location">
    <subcellularLocation>
        <location evidence="1">Cell envelope</location>
    </subcellularLocation>
    <subcellularLocation>
        <location evidence="2">Cell outer membrane</location>
    </subcellularLocation>
    <subcellularLocation>
        <location evidence="3">Secreted</location>
    </subcellularLocation>
</comment>
<evidence type="ECO:0000256" key="5">
    <source>
        <dbReference type="ARBA" id="ARBA00022729"/>
    </source>
</evidence>
<dbReference type="SUPFAM" id="SSF51126">
    <property type="entry name" value="Pectin lyase-like"/>
    <property type="match status" value="4"/>
</dbReference>
<keyword evidence="10" id="KW-0812">Transmembrane</keyword>
<feature type="compositionally biased region" description="Low complexity" evidence="9">
    <location>
        <begin position="583"/>
        <end position="634"/>
    </location>
</feature>
<feature type="region of interest" description="Disordered" evidence="9">
    <location>
        <begin position="1242"/>
        <end position="1292"/>
    </location>
</feature>
<dbReference type="InterPro" id="IPR003368">
    <property type="entry name" value="POMP_repeat"/>
</dbReference>
<evidence type="ECO:0000256" key="8">
    <source>
        <dbReference type="SAM" id="Coils"/>
    </source>
</evidence>
<dbReference type="InterPro" id="IPR011050">
    <property type="entry name" value="Pectin_lyase_fold/virulence"/>
</dbReference>
<keyword evidence="7" id="KW-0998">Cell outer membrane</keyword>
<evidence type="ECO:0000313" key="12">
    <source>
        <dbReference type="Proteomes" id="UP001470230"/>
    </source>
</evidence>
<dbReference type="InterPro" id="IPR006626">
    <property type="entry name" value="PbH1"/>
</dbReference>
<name>A0ABR2IRC4_9EUKA</name>
<proteinExistence type="predicted"/>
<feature type="compositionally biased region" description="Low complexity" evidence="9">
    <location>
        <begin position="1242"/>
        <end position="1285"/>
    </location>
</feature>
<gene>
    <name evidence="11" type="ORF">M9Y10_010138</name>
</gene>
<evidence type="ECO:0000256" key="9">
    <source>
        <dbReference type="SAM" id="MobiDB-lite"/>
    </source>
</evidence>
<feature type="region of interest" description="Disordered" evidence="9">
    <location>
        <begin position="914"/>
        <end position="964"/>
    </location>
</feature>
<accession>A0ABR2IRC4</accession>
<dbReference type="PANTHER" id="PTHR11319">
    <property type="entry name" value="G PROTEIN-COUPLED RECEPTOR-RELATED"/>
    <property type="match status" value="1"/>
</dbReference>
<feature type="compositionally biased region" description="Low complexity" evidence="9">
    <location>
        <begin position="1881"/>
        <end position="1893"/>
    </location>
</feature>
<evidence type="ECO:0000256" key="2">
    <source>
        <dbReference type="ARBA" id="ARBA00004442"/>
    </source>
</evidence>
<dbReference type="Pfam" id="PF02415">
    <property type="entry name" value="Chlam_PMP"/>
    <property type="match status" value="1"/>
</dbReference>
<feature type="transmembrane region" description="Helical" evidence="10">
    <location>
        <begin position="2566"/>
        <end position="2589"/>
    </location>
</feature>